<evidence type="ECO:0000313" key="1">
    <source>
        <dbReference type="EMBL" id="JAD52307.1"/>
    </source>
</evidence>
<name>A0A0A9AYZ0_ARUDO</name>
<reference evidence="1" key="2">
    <citation type="journal article" date="2015" name="Data Brief">
        <title>Shoot transcriptome of the giant reed, Arundo donax.</title>
        <authorList>
            <person name="Barrero R.A."/>
            <person name="Guerrero F.D."/>
            <person name="Moolhuijzen P."/>
            <person name="Goolsby J.A."/>
            <person name="Tidwell J."/>
            <person name="Bellgard S.E."/>
            <person name="Bellgard M.I."/>
        </authorList>
    </citation>
    <scope>NUCLEOTIDE SEQUENCE</scope>
    <source>
        <tissue evidence="1">Shoot tissue taken approximately 20 cm above the soil surface</tissue>
    </source>
</reference>
<dbReference type="EMBL" id="GBRH01245588">
    <property type="protein sequence ID" value="JAD52307.1"/>
    <property type="molecule type" value="Transcribed_RNA"/>
</dbReference>
<dbReference type="AlphaFoldDB" id="A0A0A9AYZ0"/>
<accession>A0A0A9AYZ0</accession>
<proteinExistence type="predicted"/>
<reference evidence="1" key="1">
    <citation type="submission" date="2014-09" db="EMBL/GenBank/DDBJ databases">
        <authorList>
            <person name="Magalhaes I.L.F."/>
            <person name="Oliveira U."/>
            <person name="Santos F.R."/>
            <person name="Vidigal T.H.D.A."/>
            <person name="Brescovit A.D."/>
            <person name="Santos A.J."/>
        </authorList>
    </citation>
    <scope>NUCLEOTIDE SEQUENCE</scope>
    <source>
        <tissue evidence="1">Shoot tissue taken approximately 20 cm above the soil surface</tissue>
    </source>
</reference>
<sequence length="19" mass="2110">MMQSSPREYAPRRANSSAA</sequence>
<organism evidence="1">
    <name type="scientific">Arundo donax</name>
    <name type="common">Giant reed</name>
    <name type="synonym">Donax arundinaceus</name>
    <dbReference type="NCBI Taxonomy" id="35708"/>
    <lineage>
        <taxon>Eukaryota</taxon>
        <taxon>Viridiplantae</taxon>
        <taxon>Streptophyta</taxon>
        <taxon>Embryophyta</taxon>
        <taxon>Tracheophyta</taxon>
        <taxon>Spermatophyta</taxon>
        <taxon>Magnoliopsida</taxon>
        <taxon>Liliopsida</taxon>
        <taxon>Poales</taxon>
        <taxon>Poaceae</taxon>
        <taxon>PACMAD clade</taxon>
        <taxon>Arundinoideae</taxon>
        <taxon>Arundineae</taxon>
        <taxon>Arundo</taxon>
    </lineage>
</organism>
<protein>
    <submittedName>
        <fullName evidence="1">Uncharacterized protein</fullName>
    </submittedName>
</protein>